<dbReference type="STRING" id="1802593.A2172_00870"/>
<evidence type="ECO:0000313" key="3">
    <source>
        <dbReference type="Proteomes" id="UP000176631"/>
    </source>
</evidence>
<dbReference type="GO" id="GO:0003676">
    <property type="term" value="F:nucleic acid binding"/>
    <property type="evidence" value="ECO:0007669"/>
    <property type="project" value="InterPro"/>
</dbReference>
<dbReference type="Proteomes" id="UP000176631">
    <property type="component" value="Unassembled WGS sequence"/>
</dbReference>
<dbReference type="PANTHER" id="PTHR48475">
    <property type="entry name" value="RIBONUCLEASE H"/>
    <property type="match status" value="1"/>
</dbReference>
<dbReference type="SUPFAM" id="SSF53098">
    <property type="entry name" value="Ribonuclease H-like"/>
    <property type="match status" value="1"/>
</dbReference>
<dbReference type="InterPro" id="IPR002156">
    <property type="entry name" value="RNaseH_domain"/>
</dbReference>
<dbReference type="GO" id="GO:0004523">
    <property type="term" value="F:RNA-DNA hybrid ribonuclease activity"/>
    <property type="evidence" value="ECO:0007669"/>
    <property type="project" value="InterPro"/>
</dbReference>
<accession>A0A1G1W8Z2</accession>
<dbReference type="InterPro" id="IPR036397">
    <property type="entry name" value="RNaseH_sf"/>
</dbReference>
<gene>
    <name evidence="2" type="ORF">A2172_00870</name>
</gene>
<name>A0A1G1W8Z2_9BACT</name>
<dbReference type="PANTHER" id="PTHR48475:SF1">
    <property type="entry name" value="RNASE H TYPE-1 DOMAIN-CONTAINING PROTEIN"/>
    <property type="match status" value="1"/>
</dbReference>
<evidence type="ECO:0000313" key="2">
    <source>
        <dbReference type="EMBL" id="OGY24081.1"/>
    </source>
</evidence>
<dbReference type="Gene3D" id="3.30.420.10">
    <property type="entry name" value="Ribonuclease H-like superfamily/Ribonuclease H"/>
    <property type="match status" value="1"/>
</dbReference>
<dbReference type="CDD" id="cd09279">
    <property type="entry name" value="RNase_HI_like"/>
    <property type="match status" value="1"/>
</dbReference>
<comment type="caution">
    <text evidence="2">The sequence shown here is derived from an EMBL/GenBank/DDBJ whole genome shotgun (WGS) entry which is preliminary data.</text>
</comment>
<sequence length="148" mass="16601">MAENNRSLKVFCDGGARGNPGPGAAACIITDPAGKKRFLCGKYLSWATNNQAEYGAVRLALKVIKENYKKRVDVNFFLDSDLVVNQLSGLFKVKNAALRSILFEIRTMEVSLGKVYYKRVPREENEEADRLVNKVIDEKKDLRETASI</sequence>
<feature type="domain" description="RNase H type-1" evidence="1">
    <location>
        <begin position="4"/>
        <end position="137"/>
    </location>
</feature>
<reference evidence="2 3" key="1">
    <citation type="journal article" date="2016" name="Nat. Commun.">
        <title>Thousands of microbial genomes shed light on interconnected biogeochemical processes in an aquifer system.</title>
        <authorList>
            <person name="Anantharaman K."/>
            <person name="Brown C.T."/>
            <person name="Hug L.A."/>
            <person name="Sharon I."/>
            <person name="Castelle C.J."/>
            <person name="Probst A.J."/>
            <person name="Thomas B.C."/>
            <person name="Singh A."/>
            <person name="Wilkins M.J."/>
            <person name="Karaoz U."/>
            <person name="Brodie E.L."/>
            <person name="Williams K.H."/>
            <person name="Hubbard S.S."/>
            <person name="Banfield J.F."/>
        </authorList>
    </citation>
    <scope>NUCLEOTIDE SEQUENCE [LARGE SCALE GENOMIC DNA]</scope>
</reference>
<organism evidence="2 3">
    <name type="scientific">Candidatus Woykebacteria bacterium RBG_13_40_15</name>
    <dbReference type="NCBI Taxonomy" id="1802593"/>
    <lineage>
        <taxon>Bacteria</taxon>
        <taxon>Candidatus Woykeibacteriota</taxon>
    </lineage>
</organism>
<protein>
    <recommendedName>
        <fullName evidence="1">RNase H type-1 domain-containing protein</fullName>
    </recommendedName>
</protein>
<dbReference type="PROSITE" id="PS50879">
    <property type="entry name" value="RNASE_H_1"/>
    <property type="match status" value="1"/>
</dbReference>
<dbReference type="InterPro" id="IPR012337">
    <property type="entry name" value="RNaseH-like_sf"/>
</dbReference>
<dbReference type="Pfam" id="PF13456">
    <property type="entry name" value="RVT_3"/>
    <property type="match status" value="1"/>
</dbReference>
<dbReference type="EMBL" id="MHCP01000015">
    <property type="protein sequence ID" value="OGY24081.1"/>
    <property type="molecule type" value="Genomic_DNA"/>
</dbReference>
<proteinExistence type="predicted"/>
<evidence type="ECO:0000259" key="1">
    <source>
        <dbReference type="PROSITE" id="PS50879"/>
    </source>
</evidence>
<dbReference type="AlphaFoldDB" id="A0A1G1W8Z2"/>